<gene>
    <name evidence="3" type="ORF">HOV93_45190</name>
</gene>
<protein>
    <recommendedName>
        <fullName evidence="5">Secreted protein</fullName>
    </recommendedName>
</protein>
<name>A0A7V9A9D1_9BACT</name>
<feature type="region of interest" description="Disordered" evidence="1">
    <location>
        <begin position="70"/>
        <end position="100"/>
    </location>
</feature>
<feature type="chain" id="PRO_5031455628" description="Secreted protein" evidence="2">
    <location>
        <begin position="22"/>
        <end position="224"/>
    </location>
</feature>
<feature type="region of interest" description="Disordered" evidence="1">
    <location>
        <begin position="142"/>
        <end position="224"/>
    </location>
</feature>
<comment type="caution">
    <text evidence="3">The sequence shown here is derived from an EMBL/GenBank/DDBJ whole genome shotgun (WGS) entry which is preliminary data.</text>
</comment>
<reference evidence="3 4" key="1">
    <citation type="submission" date="2020-05" db="EMBL/GenBank/DDBJ databases">
        <title>Bremerella alba sp. nov., a novel planctomycete isolated from the surface of the macroalga Fucus spiralis.</title>
        <authorList>
            <person name="Godinho O."/>
            <person name="Botelho R."/>
            <person name="Albuquerque L."/>
            <person name="Wiegand S."/>
            <person name="Da Costa M.S."/>
            <person name="Lobo-Da-Cunha A."/>
            <person name="Jogler C."/>
            <person name="Lage O.M."/>
        </authorList>
    </citation>
    <scope>NUCLEOTIDE SEQUENCE [LARGE SCALE GENOMIC DNA]</scope>
    <source>
        <strain evidence="3 4">FF15</strain>
    </source>
</reference>
<dbReference type="Proteomes" id="UP000551616">
    <property type="component" value="Unassembled WGS sequence"/>
</dbReference>
<proteinExistence type="predicted"/>
<feature type="compositionally biased region" description="Polar residues" evidence="1">
    <location>
        <begin position="205"/>
        <end position="218"/>
    </location>
</feature>
<sequence>MQNHLIMAATLILFATNISLAEENPPAFQLEDPSSKASGAKKKWKFAEGSNGSMLKEVEEIRKQLGPEYSIESKTLGIERDHSQAKPPESDNSDEEWPGTKLYKEVRELVNKFRHDARHLEEMAAQAEHLSEFALADQLRGMARRQWEAARELSNPYSTRPYHAPRAAEPYRPAGNPPKDLPGYNVPPSHTLPSIRSKPVPQYGAPNNPSEQSQPSDASQRRAP</sequence>
<dbReference type="EMBL" id="JABRWO010000014">
    <property type="protein sequence ID" value="MBA2117322.1"/>
    <property type="molecule type" value="Genomic_DNA"/>
</dbReference>
<evidence type="ECO:0000313" key="3">
    <source>
        <dbReference type="EMBL" id="MBA2117322.1"/>
    </source>
</evidence>
<evidence type="ECO:0000256" key="1">
    <source>
        <dbReference type="SAM" id="MobiDB-lite"/>
    </source>
</evidence>
<accession>A0A7V9A9D1</accession>
<evidence type="ECO:0000256" key="2">
    <source>
        <dbReference type="SAM" id="SignalP"/>
    </source>
</evidence>
<evidence type="ECO:0000313" key="4">
    <source>
        <dbReference type="Proteomes" id="UP000551616"/>
    </source>
</evidence>
<dbReference type="RefSeq" id="WP_207398707.1">
    <property type="nucleotide sequence ID" value="NZ_JABRWO010000014.1"/>
</dbReference>
<keyword evidence="2" id="KW-0732">Signal</keyword>
<feature type="signal peptide" evidence="2">
    <location>
        <begin position="1"/>
        <end position="21"/>
    </location>
</feature>
<keyword evidence="4" id="KW-1185">Reference proteome</keyword>
<evidence type="ECO:0008006" key="5">
    <source>
        <dbReference type="Google" id="ProtNLM"/>
    </source>
</evidence>
<organism evidence="3 4">
    <name type="scientific">Bremerella alba</name>
    <dbReference type="NCBI Taxonomy" id="980252"/>
    <lineage>
        <taxon>Bacteria</taxon>
        <taxon>Pseudomonadati</taxon>
        <taxon>Planctomycetota</taxon>
        <taxon>Planctomycetia</taxon>
        <taxon>Pirellulales</taxon>
        <taxon>Pirellulaceae</taxon>
        <taxon>Bremerella</taxon>
    </lineage>
</organism>
<dbReference type="AlphaFoldDB" id="A0A7V9A9D1"/>